<accession>A0AAW0GJA9</accession>
<dbReference type="Gene3D" id="2.40.40.10">
    <property type="entry name" value="RlpA-like domain"/>
    <property type="match status" value="1"/>
</dbReference>
<dbReference type="PANTHER" id="PTHR31836">
    <property type="match status" value="1"/>
</dbReference>
<keyword evidence="4" id="KW-1185">Reference proteome</keyword>
<dbReference type="PANTHER" id="PTHR31836:SF28">
    <property type="entry name" value="SRCR DOMAIN-CONTAINING PROTEIN-RELATED"/>
    <property type="match status" value="1"/>
</dbReference>
<keyword evidence="1 2" id="KW-0732">Signal</keyword>
<feature type="signal peptide" evidence="2">
    <location>
        <begin position="1"/>
        <end position="19"/>
    </location>
</feature>
<evidence type="ECO:0000256" key="1">
    <source>
        <dbReference type="ARBA" id="ARBA00022729"/>
    </source>
</evidence>
<evidence type="ECO:0000313" key="3">
    <source>
        <dbReference type="EMBL" id="KAK7691952.1"/>
    </source>
</evidence>
<dbReference type="Proteomes" id="UP001385951">
    <property type="component" value="Unassembled WGS sequence"/>
</dbReference>
<dbReference type="AlphaFoldDB" id="A0AAW0GJA9"/>
<comment type="caution">
    <text evidence="3">The sequence shown here is derived from an EMBL/GenBank/DDBJ whole genome shotgun (WGS) entry which is preliminary data.</text>
</comment>
<dbReference type="EMBL" id="JASBNA010000005">
    <property type="protein sequence ID" value="KAK7691952.1"/>
    <property type="molecule type" value="Genomic_DNA"/>
</dbReference>
<evidence type="ECO:0000313" key="4">
    <source>
        <dbReference type="Proteomes" id="UP001385951"/>
    </source>
</evidence>
<evidence type="ECO:0000256" key="2">
    <source>
        <dbReference type="SAM" id="SignalP"/>
    </source>
</evidence>
<feature type="chain" id="PRO_5043698879" evidence="2">
    <location>
        <begin position="20"/>
        <end position="125"/>
    </location>
</feature>
<proteinExistence type="predicted"/>
<gene>
    <name evidence="3" type="ORF">QCA50_005357</name>
</gene>
<name>A0AAW0GJA9_9APHY</name>
<dbReference type="CDD" id="cd22191">
    <property type="entry name" value="DPBB_RlpA_EXP_N-like"/>
    <property type="match status" value="1"/>
</dbReference>
<sequence length="125" mass="13028">MRSITRLCAVAAVSTTIFAQTHTGTLFNFVPGLGACGFTNSSDQTVASVSSQVFNSFPGAGPNPNNNPICTHSVTISSNGTNLTAPIVDFCTQCDQFSVGLSPSAFEQFAPLPNGIVPNVTWEIV</sequence>
<dbReference type="SUPFAM" id="SSF50685">
    <property type="entry name" value="Barwin-like endoglucanases"/>
    <property type="match status" value="1"/>
</dbReference>
<dbReference type="InterPro" id="IPR036908">
    <property type="entry name" value="RlpA-like_sf"/>
</dbReference>
<dbReference type="InterPro" id="IPR051477">
    <property type="entry name" value="Expansin_CellWall"/>
</dbReference>
<reference evidence="3 4" key="1">
    <citation type="submission" date="2022-09" db="EMBL/GenBank/DDBJ databases">
        <authorList>
            <person name="Palmer J.M."/>
        </authorList>
    </citation>
    <scope>NUCLEOTIDE SEQUENCE [LARGE SCALE GENOMIC DNA]</scope>
    <source>
        <strain evidence="3 4">DSM 7382</strain>
    </source>
</reference>
<organism evidence="3 4">
    <name type="scientific">Cerrena zonata</name>
    <dbReference type="NCBI Taxonomy" id="2478898"/>
    <lineage>
        <taxon>Eukaryota</taxon>
        <taxon>Fungi</taxon>
        <taxon>Dikarya</taxon>
        <taxon>Basidiomycota</taxon>
        <taxon>Agaricomycotina</taxon>
        <taxon>Agaricomycetes</taxon>
        <taxon>Polyporales</taxon>
        <taxon>Cerrenaceae</taxon>
        <taxon>Cerrena</taxon>
    </lineage>
</organism>
<protein>
    <submittedName>
        <fullName evidence="3">Uncharacterized protein</fullName>
    </submittedName>
</protein>